<evidence type="ECO:0000313" key="2">
    <source>
        <dbReference type="Proteomes" id="UP000053989"/>
    </source>
</evidence>
<dbReference type="HOGENOM" id="CLU_2943133_0_0_1"/>
<reference evidence="2" key="2">
    <citation type="submission" date="2015-01" db="EMBL/GenBank/DDBJ databases">
        <title>Evolutionary Origins and Diversification of the Mycorrhizal Mutualists.</title>
        <authorList>
            <consortium name="DOE Joint Genome Institute"/>
            <consortium name="Mycorrhizal Genomics Consortium"/>
            <person name="Kohler A."/>
            <person name="Kuo A."/>
            <person name="Nagy L.G."/>
            <person name="Floudas D."/>
            <person name="Copeland A."/>
            <person name="Barry K.W."/>
            <person name="Cichocki N."/>
            <person name="Veneault-Fourrey C."/>
            <person name="LaButti K."/>
            <person name="Lindquist E.A."/>
            <person name="Lipzen A."/>
            <person name="Lundell T."/>
            <person name="Morin E."/>
            <person name="Murat C."/>
            <person name="Riley R."/>
            <person name="Ohm R."/>
            <person name="Sun H."/>
            <person name="Tunlid A."/>
            <person name="Henrissat B."/>
            <person name="Grigoriev I.V."/>
            <person name="Hibbett D.S."/>
            <person name="Martin F."/>
        </authorList>
    </citation>
    <scope>NUCLEOTIDE SEQUENCE [LARGE SCALE GENOMIC DNA]</scope>
    <source>
        <strain evidence="2">Foug A</strain>
    </source>
</reference>
<protein>
    <submittedName>
        <fullName evidence="1">Uncharacterized protein</fullName>
    </submittedName>
</protein>
<organism evidence="1 2">
    <name type="scientific">Scleroderma citrinum Foug A</name>
    <dbReference type="NCBI Taxonomy" id="1036808"/>
    <lineage>
        <taxon>Eukaryota</taxon>
        <taxon>Fungi</taxon>
        <taxon>Dikarya</taxon>
        <taxon>Basidiomycota</taxon>
        <taxon>Agaricomycotina</taxon>
        <taxon>Agaricomycetes</taxon>
        <taxon>Agaricomycetidae</taxon>
        <taxon>Boletales</taxon>
        <taxon>Sclerodermatineae</taxon>
        <taxon>Sclerodermataceae</taxon>
        <taxon>Scleroderma</taxon>
    </lineage>
</organism>
<dbReference type="AlphaFoldDB" id="A0A0C3E848"/>
<dbReference type="EMBL" id="KN822030">
    <property type="protein sequence ID" value="KIM64151.1"/>
    <property type="molecule type" value="Genomic_DNA"/>
</dbReference>
<evidence type="ECO:0000313" key="1">
    <source>
        <dbReference type="EMBL" id="KIM64151.1"/>
    </source>
</evidence>
<accession>A0A0C3E848</accession>
<dbReference type="Proteomes" id="UP000053989">
    <property type="component" value="Unassembled WGS sequence"/>
</dbReference>
<dbReference type="InParanoid" id="A0A0C3E848"/>
<keyword evidence="2" id="KW-1185">Reference proteome</keyword>
<sequence>MPDEVGITNQSRNPKAFAMCALSADGDYVPPGYWLHSKRYDGVNGEACVGIGKSPVVVPC</sequence>
<proteinExistence type="predicted"/>
<gene>
    <name evidence="1" type="ORF">SCLCIDRAFT_1213568</name>
</gene>
<name>A0A0C3E848_9AGAM</name>
<reference evidence="1 2" key="1">
    <citation type="submission" date="2014-04" db="EMBL/GenBank/DDBJ databases">
        <authorList>
            <consortium name="DOE Joint Genome Institute"/>
            <person name="Kuo A."/>
            <person name="Kohler A."/>
            <person name="Nagy L.G."/>
            <person name="Floudas D."/>
            <person name="Copeland A."/>
            <person name="Barry K.W."/>
            <person name="Cichocki N."/>
            <person name="Veneault-Fourrey C."/>
            <person name="LaButti K."/>
            <person name="Lindquist E.A."/>
            <person name="Lipzen A."/>
            <person name="Lundell T."/>
            <person name="Morin E."/>
            <person name="Murat C."/>
            <person name="Sun H."/>
            <person name="Tunlid A."/>
            <person name="Henrissat B."/>
            <person name="Grigoriev I.V."/>
            <person name="Hibbett D.S."/>
            <person name="Martin F."/>
            <person name="Nordberg H.P."/>
            <person name="Cantor M.N."/>
            <person name="Hua S.X."/>
        </authorList>
    </citation>
    <scope>NUCLEOTIDE SEQUENCE [LARGE SCALE GENOMIC DNA]</scope>
    <source>
        <strain evidence="1 2">Foug A</strain>
    </source>
</reference>